<sequence length="374" mass="40370">MNFDISDEQKVVSDLARQIFEGHASVERVKYIEREGDGFDRDLWSELAKANLLGLCIPEDDGGSGFGLVELGLILEEQGRRVAPVPVWATLALGALPIAEFGTAAQRAQWLPGVCAGDVVLSAALNERGADDALRPLTTATRTANGWHLKGFKPTVPAAQFAQRVLVTARQDDGRIGVFLLDPTQAGVVVEPVRATNHQPHAHLVIDTVVSADDRLGGPEGDGEEQIHFILERALVGLCALQLGVCGAAIEQTAAYTSGRLQFSKPLSTFQAVGHQAADAFILTEPMRVTMLQAAWRLMHGLPSRQEVLIAKYWASEGGQKVVHLCQHLHGGMGSDIDYPIHRYFLWGVQIESTLGAGSAQLARIGELIAREGR</sequence>
<dbReference type="Gene3D" id="1.10.540.10">
    <property type="entry name" value="Acyl-CoA dehydrogenase/oxidase, N-terminal domain"/>
    <property type="match status" value="1"/>
</dbReference>
<dbReference type="InterPro" id="IPR036250">
    <property type="entry name" value="AcylCo_DH-like_C"/>
</dbReference>
<keyword evidence="3" id="KW-0285">Flavoprotein</keyword>
<evidence type="ECO:0000259" key="7">
    <source>
        <dbReference type="Pfam" id="PF02771"/>
    </source>
</evidence>
<dbReference type="PANTHER" id="PTHR43884:SF20">
    <property type="entry name" value="ACYL-COA DEHYDROGENASE FADE28"/>
    <property type="match status" value="1"/>
</dbReference>
<dbReference type="InterPro" id="IPR009075">
    <property type="entry name" value="AcylCo_DH/oxidase_C"/>
</dbReference>
<dbReference type="SUPFAM" id="SSF56645">
    <property type="entry name" value="Acyl-CoA dehydrogenase NM domain-like"/>
    <property type="match status" value="1"/>
</dbReference>
<name>A0A6J6NBF6_9ZZZZ</name>
<protein>
    <submittedName>
        <fullName evidence="8">Unannotated protein</fullName>
    </submittedName>
</protein>
<dbReference type="GO" id="GO:0003995">
    <property type="term" value="F:acyl-CoA dehydrogenase activity"/>
    <property type="evidence" value="ECO:0007669"/>
    <property type="project" value="TreeGrafter"/>
</dbReference>
<evidence type="ECO:0000313" key="8">
    <source>
        <dbReference type="EMBL" id="CAB4683517.1"/>
    </source>
</evidence>
<dbReference type="Gene3D" id="1.20.140.10">
    <property type="entry name" value="Butyryl-CoA Dehydrogenase, subunit A, domain 3"/>
    <property type="match status" value="1"/>
</dbReference>
<keyword evidence="5" id="KW-0560">Oxidoreductase</keyword>
<dbReference type="InterPro" id="IPR013786">
    <property type="entry name" value="AcylCoA_DH/ox_N"/>
</dbReference>
<dbReference type="InterPro" id="IPR046373">
    <property type="entry name" value="Acyl-CoA_Oxase/DH_mid-dom_sf"/>
</dbReference>
<gene>
    <name evidence="8" type="ORF">UFOPK2366_00356</name>
</gene>
<evidence type="ECO:0000259" key="6">
    <source>
        <dbReference type="Pfam" id="PF00441"/>
    </source>
</evidence>
<dbReference type="InterPro" id="IPR009100">
    <property type="entry name" value="AcylCoA_DH/oxidase_NM_dom_sf"/>
</dbReference>
<dbReference type="SUPFAM" id="SSF47203">
    <property type="entry name" value="Acyl-CoA dehydrogenase C-terminal domain-like"/>
    <property type="match status" value="1"/>
</dbReference>
<dbReference type="AlphaFoldDB" id="A0A6J6NBF6"/>
<reference evidence="8" key="1">
    <citation type="submission" date="2020-05" db="EMBL/GenBank/DDBJ databases">
        <authorList>
            <person name="Chiriac C."/>
            <person name="Salcher M."/>
            <person name="Ghai R."/>
            <person name="Kavagutti S V."/>
        </authorList>
    </citation>
    <scope>NUCLEOTIDE SEQUENCE</scope>
</reference>
<feature type="domain" description="Acyl-CoA dehydrogenase/oxidase C-terminal" evidence="6">
    <location>
        <begin position="236"/>
        <end position="347"/>
    </location>
</feature>
<evidence type="ECO:0000256" key="4">
    <source>
        <dbReference type="ARBA" id="ARBA00022827"/>
    </source>
</evidence>
<dbReference type="EMBL" id="CAEZXM010000044">
    <property type="protein sequence ID" value="CAB4683517.1"/>
    <property type="molecule type" value="Genomic_DNA"/>
</dbReference>
<evidence type="ECO:0000256" key="1">
    <source>
        <dbReference type="ARBA" id="ARBA00001974"/>
    </source>
</evidence>
<dbReference type="Pfam" id="PF00441">
    <property type="entry name" value="Acyl-CoA_dh_1"/>
    <property type="match status" value="1"/>
</dbReference>
<dbReference type="PANTHER" id="PTHR43884">
    <property type="entry name" value="ACYL-COA DEHYDROGENASE"/>
    <property type="match status" value="1"/>
</dbReference>
<evidence type="ECO:0000256" key="3">
    <source>
        <dbReference type="ARBA" id="ARBA00022630"/>
    </source>
</evidence>
<comment type="similarity">
    <text evidence="2">Belongs to the acyl-CoA dehydrogenase family.</text>
</comment>
<evidence type="ECO:0000256" key="5">
    <source>
        <dbReference type="ARBA" id="ARBA00023002"/>
    </source>
</evidence>
<dbReference type="GO" id="GO:0050660">
    <property type="term" value="F:flavin adenine dinucleotide binding"/>
    <property type="evidence" value="ECO:0007669"/>
    <property type="project" value="InterPro"/>
</dbReference>
<comment type="cofactor">
    <cofactor evidence="1">
        <name>FAD</name>
        <dbReference type="ChEBI" id="CHEBI:57692"/>
    </cofactor>
</comment>
<keyword evidence="4" id="KW-0274">FAD</keyword>
<dbReference type="Gene3D" id="2.40.110.10">
    <property type="entry name" value="Butyryl-CoA Dehydrogenase, subunit A, domain 2"/>
    <property type="match status" value="1"/>
</dbReference>
<accession>A0A6J6NBF6</accession>
<feature type="domain" description="Acyl-CoA dehydrogenase/oxidase N-terminal" evidence="7">
    <location>
        <begin position="6"/>
        <end position="118"/>
    </location>
</feature>
<evidence type="ECO:0000256" key="2">
    <source>
        <dbReference type="ARBA" id="ARBA00009347"/>
    </source>
</evidence>
<organism evidence="8">
    <name type="scientific">freshwater metagenome</name>
    <dbReference type="NCBI Taxonomy" id="449393"/>
    <lineage>
        <taxon>unclassified sequences</taxon>
        <taxon>metagenomes</taxon>
        <taxon>ecological metagenomes</taxon>
    </lineage>
</organism>
<proteinExistence type="inferred from homology"/>
<dbReference type="Pfam" id="PF02771">
    <property type="entry name" value="Acyl-CoA_dh_N"/>
    <property type="match status" value="1"/>
</dbReference>
<dbReference type="InterPro" id="IPR037069">
    <property type="entry name" value="AcylCoA_DH/ox_N_sf"/>
</dbReference>